<protein>
    <recommendedName>
        <fullName evidence="15 16">Protein translocase subunit SecA</fullName>
        <ecNumber evidence="15">7.4.2.8</ecNumber>
    </recommendedName>
</protein>
<feature type="binding site" evidence="15">
    <location>
        <begin position="101"/>
        <end position="105"/>
    </location>
    <ligand>
        <name>ATP</name>
        <dbReference type="ChEBI" id="CHEBI:30616"/>
    </ligand>
</feature>
<dbReference type="InterPro" id="IPR027417">
    <property type="entry name" value="P-loop_NTPase"/>
</dbReference>
<comment type="subunit">
    <text evidence="15">Monomer and homodimer. Part of the essential Sec protein translocation apparatus which comprises SecA, SecYEG and auxiliary proteins SecDF. Other proteins may also be involved.</text>
</comment>
<dbReference type="PROSITE" id="PS51192">
    <property type="entry name" value="HELICASE_ATP_BIND_1"/>
    <property type="match status" value="1"/>
</dbReference>
<dbReference type="InterPro" id="IPR011130">
    <property type="entry name" value="SecA_preprotein_X-link_dom"/>
</dbReference>
<evidence type="ECO:0000256" key="7">
    <source>
        <dbReference type="ARBA" id="ARBA00022723"/>
    </source>
</evidence>
<dbReference type="GO" id="GO:0017038">
    <property type="term" value="P:protein import"/>
    <property type="evidence" value="ECO:0007669"/>
    <property type="project" value="InterPro"/>
</dbReference>
<dbReference type="GO" id="GO:0005524">
    <property type="term" value="F:ATP binding"/>
    <property type="evidence" value="ECO:0007669"/>
    <property type="project" value="UniProtKB-UniRule"/>
</dbReference>
<dbReference type="Pfam" id="PF01043">
    <property type="entry name" value="SecA_PP_bind"/>
    <property type="match status" value="1"/>
</dbReference>
<evidence type="ECO:0000256" key="8">
    <source>
        <dbReference type="ARBA" id="ARBA00022741"/>
    </source>
</evidence>
<dbReference type="PROSITE" id="PS51196">
    <property type="entry name" value="SECA_MOTOR_DEAD"/>
    <property type="match status" value="1"/>
</dbReference>
<evidence type="ECO:0000256" key="5">
    <source>
        <dbReference type="ARBA" id="ARBA00022475"/>
    </source>
</evidence>
<dbReference type="GO" id="GO:0031522">
    <property type="term" value="C:cell envelope Sec protein transport complex"/>
    <property type="evidence" value="ECO:0007669"/>
    <property type="project" value="TreeGrafter"/>
</dbReference>
<dbReference type="InterPro" id="IPR020937">
    <property type="entry name" value="SecA_CS"/>
</dbReference>
<dbReference type="GO" id="GO:0008564">
    <property type="term" value="F:protein-exporting ATPase activity"/>
    <property type="evidence" value="ECO:0007669"/>
    <property type="project" value="UniProtKB-EC"/>
</dbReference>
<evidence type="ECO:0000256" key="10">
    <source>
        <dbReference type="ARBA" id="ARBA00022840"/>
    </source>
</evidence>
<dbReference type="Gene3D" id="3.40.50.300">
    <property type="entry name" value="P-loop containing nucleotide triphosphate hydrolases"/>
    <property type="match status" value="3"/>
</dbReference>
<dbReference type="FunFam" id="3.90.1440.10:FF:000002">
    <property type="entry name" value="Protein translocase subunit SecA"/>
    <property type="match status" value="1"/>
</dbReference>
<dbReference type="PANTHER" id="PTHR30612:SF0">
    <property type="entry name" value="CHLOROPLAST PROTEIN-TRANSPORTING ATPASE"/>
    <property type="match status" value="1"/>
</dbReference>
<dbReference type="GO" id="GO:0005886">
    <property type="term" value="C:plasma membrane"/>
    <property type="evidence" value="ECO:0007669"/>
    <property type="project" value="UniProtKB-SubCell"/>
</dbReference>
<dbReference type="AlphaFoldDB" id="A0A1G1ZTS4"/>
<keyword evidence="9" id="KW-0862">Zinc</keyword>
<dbReference type="Pfam" id="PF21090">
    <property type="entry name" value="P-loop_SecA"/>
    <property type="match status" value="2"/>
</dbReference>
<evidence type="ECO:0000256" key="6">
    <source>
        <dbReference type="ARBA" id="ARBA00022490"/>
    </source>
</evidence>
<comment type="subcellular location">
    <subcellularLocation>
        <location evidence="15">Cell membrane</location>
        <topology evidence="15">Peripheral membrane protein</topology>
        <orientation evidence="15">Cytoplasmic side</orientation>
    </subcellularLocation>
    <subcellularLocation>
        <location evidence="15">Cytoplasm</location>
    </subcellularLocation>
    <subcellularLocation>
        <location evidence="2">Membrane</location>
        <topology evidence="2">Peripheral membrane protein</topology>
    </subcellularLocation>
    <text evidence="15">Distribution is 50-50.</text>
</comment>
<feature type="domain" description="Helicase C-terminal" evidence="18">
    <location>
        <begin position="443"/>
        <end position="617"/>
    </location>
</feature>
<evidence type="ECO:0000259" key="18">
    <source>
        <dbReference type="PROSITE" id="PS51194"/>
    </source>
</evidence>
<keyword evidence="10 15" id="KW-0067">ATP-binding</keyword>
<evidence type="ECO:0000256" key="15">
    <source>
        <dbReference type="HAMAP-Rule" id="MF_01382"/>
    </source>
</evidence>
<comment type="caution">
    <text evidence="20">The sequence shown here is derived from an EMBL/GenBank/DDBJ whole genome shotgun (WGS) entry which is preliminary data.</text>
</comment>
<evidence type="ECO:0000259" key="19">
    <source>
        <dbReference type="PROSITE" id="PS51196"/>
    </source>
</evidence>
<feature type="binding site" evidence="15">
    <location>
        <position position="83"/>
    </location>
    <ligand>
        <name>ATP</name>
        <dbReference type="ChEBI" id="CHEBI:30616"/>
    </ligand>
</feature>
<dbReference type="SUPFAM" id="SSF81767">
    <property type="entry name" value="Pre-protein crosslinking domain of SecA"/>
    <property type="match status" value="1"/>
</dbReference>
<dbReference type="PRINTS" id="PR00906">
    <property type="entry name" value="SECA"/>
</dbReference>
<dbReference type="InterPro" id="IPR000185">
    <property type="entry name" value="SecA"/>
</dbReference>
<evidence type="ECO:0000256" key="2">
    <source>
        <dbReference type="ARBA" id="ARBA00004170"/>
    </source>
</evidence>
<dbReference type="InterPro" id="IPR004027">
    <property type="entry name" value="SEC_C_motif"/>
</dbReference>
<feature type="domain" description="Helicase ATP-binding" evidence="17">
    <location>
        <begin position="85"/>
        <end position="278"/>
    </location>
</feature>
<evidence type="ECO:0000256" key="13">
    <source>
        <dbReference type="ARBA" id="ARBA00023010"/>
    </source>
</evidence>
<dbReference type="HAMAP" id="MF_01382">
    <property type="entry name" value="SecA"/>
    <property type="match status" value="1"/>
</dbReference>
<evidence type="ECO:0000256" key="9">
    <source>
        <dbReference type="ARBA" id="ARBA00022833"/>
    </source>
</evidence>
<gene>
    <name evidence="15" type="primary">secA</name>
    <name evidence="20" type="ORF">A3I24_02505</name>
</gene>
<evidence type="ECO:0000259" key="17">
    <source>
        <dbReference type="PROSITE" id="PS51192"/>
    </source>
</evidence>
<evidence type="ECO:0000256" key="11">
    <source>
        <dbReference type="ARBA" id="ARBA00022927"/>
    </source>
</evidence>
<keyword evidence="14 15" id="KW-0472">Membrane</keyword>
<dbReference type="EMBL" id="MHJL01000007">
    <property type="protein sequence ID" value="OGY68118.1"/>
    <property type="molecule type" value="Genomic_DNA"/>
</dbReference>
<keyword evidence="6 15" id="KW-0963">Cytoplasm</keyword>
<evidence type="ECO:0000256" key="16">
    <source>
        <dbReference type="RuleBase" id="RU003874"/>
    </source>
</evidence>
<dbReference type="PROSITE" id="PS01312">
    <property type="entry name" value="SECA"/>
    <property type="match status" value="1"/>
</dbReference>
<dbReference type="NCBIfam" id="NF009538">
    <property type="entry name" value="PRK12904.1"/>
    <property type="match status" value="1"/>
</dbReference>
<dbReference type="GO" id="GO:0065002">
    <property type="term" value="P:intracellular protein transmembrane transport"/>
    <property type="evidence" value="ECO:0007669"/>
    <property type="project" value="UniProtKB-UniRule"/>
</dbReference>
<dbReference type="STRING" id="1798409.A3I24_02505"/>
<proteinExistence type="inferred from homology"/>
<evidence type="ECO:0000313" key="20">
    <source>
        <dbReference type="EMBL" id="OGY68118.1"/>
    </source>
</evidence>
<dbReference type="InterPro" id="IPR014001">
    <property type="entry name" value="Helicase_ATP-bd"/>
</dbReference>
<dbReference type="Proteomes" id="UP000177690">
    <property type="component" value="Unassembled WGS sequence"/>
</dbReference>
<keyword evidence="4 15" id="KW-0813">Transport</keyword>
<dbReference type="SMART" id="SM00957">
    <property type="entry name" value="SecA_DEAD"/>
    <property type="match status" value="1"/>
</dbReference>
<dbReference type="SUPFAM" id="SSF81886">
    <property type="entry name" value="Helical scaffold and wing domains of SecA"/>
    <property type="match status" value="1"/>
</dbReference>
<accession>A0A1G1ZTS4</accession>
<dbReference type="SUPFAM" id="SSF52540">
    <property type="entry name" value="P-loop containing nucleoside triphosphate hydrolases"/>
    <property type="match status" value="2"/>
</dbReference>
<reference evidence="20 21" key="1">
    <citation type="journal article" date="2016" name="Nat. Commun.">
        <title>Thousands of microbial genomes shed light on interconnected biogeochemical processes in an aquifer system.</title>
        <authorList>
            <person name="Anantharaman K."/>
            <person name="Brown C.T."/>
            <person name="Hug L.A."/>
            <person name="Sharon I."/>
            <person name="Castelle C.J."/>
            <person name="Probst A.J."/>
            <person name="Thomas B.C."/>
            <person name="Singh A."/>
            <person name="Wilkins M.J."/>
            <person name="Karaoz U."/>
            <person name="Brodie E.L."/>
            <person name="Williams K.H."/>
            <person name="Hubbard S.S."/>
            <person name="Banfield J.F."/>
        </authorList>
    </citation>
    <scope>NUCLEOTIDE SEQUENCE [LARGE SCALE GENOMIC DNA]</scope>
</reference>
<dbReference type="InterPro" id="IPR036266">
    <property type="entry name" value="SecA_Wing/Scaffold_sf"/>
</dbReference>
<dbReference type="Pfam" id="PF07516">
    <property type="entry name" value="SecA_SW"/>
    <property type="match status" value="2"/>
</dbReference>
<dbReference type="Gene3D" id="3.10.450.50">
    <property type="match status" value="1"/>
</dbReference>
<dbReference type="InterPro" id="IPR011115">
    <property type="entry name" value="SecA_DEAD"/>
</dbReference>
<dbReference type="InterPro" id="IPR036670">
    <property type="entry name" value="SecA_X-link_sf"/>
</dbReference>
<organism evidence="20 21">
    <name type="scientific">Candidatus Harrisonbacteria bacterium RIFCSPLOWO2_02_FULL_41_13b</name>
    <dbReference type="NCBI Taxonomy" id="1798409"/>
    <lineage>
        <taxon>Bacteria</taxon>
        <taxon>Candidatus Harrisoniibacteriota</taxon>
    </lineage>
</organism>
<dbReference type="CDD" id="cd18803">
    <property type="entry name" value="SF2_C_secA"/>
    <property type="match status" value="1"/>
</dbReference>
<dbReference type="InterPro" id="IPR011116">
    <property type="entry name" value="SecA_Wing/Scaffold"/>
</dbReference>
<dbReference type="SMART" id="SM00958">
    <property type="entry name" value="SecA_PP_bind"/>
    <property type="match status" value="1"/>
</dbReference>
<dbReference type="FunFam" id="3.40.50.300:FF:000113">
    <property type="entry name" value="Preprotein translocase subunit SecA"/>
    <property type="match status" value="1"/>
</dbReference>
<keyword evidence="12 15" id="KW-1278">Translocase</keyword>
<comment type="catalytic activity">
    <reaction evidence="15">
        <text>ATP + H2O + cellular proteinSide 1 = ADP + phosphate + cellular proteinSide 2.</text>
        <dbReference type="EC" id="7.4.2.8"/>
    </reaction>
</comment>
<dbReference type="Gene3D" id="1.10.3060.10">
    <property type="entry name" value="Helical scaffold and wing domains of SecA"/>
    <property type="match status" value="2"/>
</dbReference>
<evidence type="ECO:0000256" key="4">
    <source>
        <dbReference type="ARBA" id="ARBA00022448"/>
    </source>
</evidence>
<sequence>MFRWFLKIFKSDNKYVRNLVAAINAIEPEIKEFSNERLLEDSQSLRRLIQDKKMNLEEALPRAFALVRESAKRTLNQRHFDVQLMAGIALHQGRIAEMRTGEGKTLAATAPAYLNALFGKGVHVVTVNEYLAKRDAVWMGQIYHALGLRVSCLIHEGALAYDPSYIKQSADDLIDKERDITGSFLVQEEFLRPISRREAYLADITYGTNHEFGFDYLRDNLVHRLEDQVQGGRRYFAIVDEVDSILIDEARTPLIISAPDTESSQFYKVFARVAQNLEPDTDYLVDEKLKTADITQGGIDKVEQQLRIKDLFSAENLRLTHYLQESLRAKALFLKDRDYVVKDGEVIIVDQFTGRMMLGRRYSGGLHQAIEAKEGLTVNQESRTYAQISIQNYFRLYEKLSGMTGTAQTSAEEFDKVYGLEVVSIPTNKIMIRKALPDTIYKTIEAKYQAIAQEIKARHKAGQPVLVGTISIEKNEYLSKILKQEGVPHEMLNAKNHEREGSIIAQAGKPGAVTVATNMAGRGVDIILGGNPPEILESQKIKDLGGLFVIGTERHDSRRIDNQLRGRAGRQGDPGSSQFFLSLEDDLMRIFGGDKLKSMMQWLKVPDDMPIASKSVSRAISQAQSKVEGMNFDARKHLLEYDDVLNKQRLAIYFKRQDILENGVVARIPKSEGEALLAGRQEINISGDENSPRNNEPLSHGIARQILGMLDLLWMNHLENMEALRESVRLRAYGQHDPLVEYRREGHLLFQQLLADFDKWLKQSAEGGLFARPDLKDKSGLGMEENRENLQTMTNNNDNNKIPNPDVISHSSSVIINNKVGRNDPCPCGSGKKYKRCHGK</sequence>
<keyword evidence="5 15" id="KW-1003">Cell membrane</keyword>
<comment type="cofactor">
    <cofactor evidence="1">
        <name>Zn(2+)</name>
        <dbReference type="ChEBI" id="CHEBI:29105"/>
    </cofactor>
</comment>
<dbReference type="Pfam" id="PF07517">
    <property type="entry name" value="SecA_DEAD"/>
    <property type="match status" value="1"/>
</dbReference>
<dbReference type="Gene3D" id="3.90.1440.10">
    <property type="entry name" value="SecA, preprotein cross-linking domain"/>
    <property type="match status" value="1"/>
</dbReference>
<comment type="function">
    <text evidence="15">Part of the Sec protein translocase complex. Interacts with the SecYEG preprotein conducting channel. Has a central role in coupling the hydrolysis of ATP to the transfer of proteins into and across the cell membrane, serving as an ATP-driven molecular motor driving the stepwise translocation of polypeptide chains across the membrane.</text>
</comment>
<evidence type="ECO:0000313" key="21">
    <source>
        <dbReference type="Proteomes" id="UP000177690"/>
    </source>
</evidence>
<evidence type="ECO:0000256" key="12">
    <source>
        <dbReference type="ARBA" id="ARBA00022967"/>
    </source>
</evidence>
<dbReference type="GO" id="GO:0043952">
    <property type="term" value="P:protein transport by the Sec complex"/>
    <property type="evidence" value="ECO:0007669"/>
    <property type="project" value="UniProtKB-ARBA"/>
</dbReference>
<keyword evidence="8 15" id="KW-0547">Nucleotide-binding</keyword>
<evidence type="ECO:0000256" key="14">
    <source>
        <dbReference type="ARBA" id="ARBA00023136"/>
    </source>
</evidence>
<dbReference type="PANTHER" id="PTHR30612">
    <property type="entry name" value="SECA INNER MEMBRANE COMPONENT OF SEC PROTEIN SECRETION SYSTEM"/>
    <property type="match status" value="1"/>
</dbReference>
<dbReference type="SMART" id="SM00490">
    <property type="entry name" value="HELICc"/>
    <property type="match status" value="1"/>
</dbReference>
<name>A0A1G1ZTS4_9BACT</name>
<comment type="similarity">
    <text evidence="3 15 16">Belongs to the SecA family.</text>
</comment>
<dbReference type="EC" id="7.4.2.8" evidence="15"/>
<dbReference type="GO" id="GO:0006605">
    <property type="term" value="P:protein targeting"/>
    <property type="evidence" value="ECO:0007669"/>
    <property type="project" value="UniProtKB-UniRule"/>
</dbReference>
<dbReference type="GO" id="GO:0005829">
    <property type="term" value="C:cytosol"/>
    <property type="evidence" value="ECO:0007669"/>
    <property type="project" value="TreeGrafter"/>
</dbReference>
<dbReference type="PROSITE" id="PS51194">
    <property type="entry name" value="HELICASE_CTER"/>
    <property type="match status" value="1"/>
</dbReference>
<evidence type="ECO:0000256" key="3">
    <source>
        <dbReference type="ARBA" id="ARBA00007650"/>
    </source>
</evidence>
<dbReference type="InterPro" id="IPR001650">
    <property type="entry name" value="Helicase_C-like"/>
</dbReference>
<evidence type="ECO:0000256" key="1">
    <source>
        <dbReference type="ARBA" id="ARBA00001947"/>
    </source>
</evidence>
<dbReference type="InterPro" id="IPR044722">
    <property type="entry name" value="SecA_SF2_C"/>
</dbReference>
<dbReference type="CDD" id="cd17928">
    <property type="entry name" value="DEXDc_SecA"/>
    <property type="match status" value="1"/>
</dbReference>
<dbReference type="GO" id="GO:0046872">
    <property type="term" value="F:metal ion binding"/>
    <property type="evidence" value="ECO:0007669"/>
    <property type="project" value="UniProtKB-KW"/>
</dbReference>
<dbReference type="InterPro" id="IPR014018">
    <property type="entry name" value="SecA_motor_DEAD"/>
</dbReference>
<keyword evidence="13 15" id="KW-0811">Translocation</keyword>
<keyword evidence="7" id="KW-0479">Metal-binding</keyword>
<keyword evidence="11 15" id="KW-0653">Protein transport</keyword>
<feature type="binding site" evidence="15">
    <location>
        <position position="525"/>
    </location>
    <ligand>
        <name>ATP</name>
        <dbReference type="ChEBI" id="CHEBI:30616"/>
    </ligand>
</feature>
<feature type="domain" description="SecA family profile" evidence="19">
    <location>
        <begin position="1"/>
        <end position="612"/>
    </location>
</feature>
<dbReference type="Pfam" id="PF02810">
    <property type="entry name" value="SEC-C"/>
    <property type="match status" value="1"/>
</dbReference>
<dbReference type="NCBIfam" id="TIGR00963">
    <property type="entry name" value="secA"/>
    <property type="match status" value="1"/>
</dbReference>